<dbReference type="InterPro" id="IPR016192">
    <property type="entry name" value="APOBEC/CMP_deaminase_Zn-bd"/>
</dbReference>
<dbReference type="PROSITE" id="PS51747">
    <property type="entry name" value="CYT_DCMP_DEAMINASES_2"/>
    <property type="match status" value="1"/>
</dbReference>
<evidence type="ECO:0000256" key="3">
    <source>
        <dbReference type="ARBA" id="ARBA00022801"/>
    </source>
</evidence>
<dbReference type="PANTHER" id="PTHR11086:SF18">
    <property type="entry name" value="DEOXYCYTIDYLATE DEAMINASE"/>
    <property type="match status" value="1"/>
</dbReference>
<dbReference type="RefSeq" id="WP_387249604.1">
    <property type="nucleotide sequence ID" value="NZ_JBIALX010000002.1"/>
</dbReference>
<dbReference type="PANTHER" id="PTHR11086">
    <property type="entry name" value="DEOXYCYTIDYLATE DEAMINASE-RELATED"/>
    <property type="match status" value="1"/>
</dbReference>
<dbReference type="SUPFAM" id="SSF53927">
    <property type="entry name" value="Cytidine deaminase-like"/>
    <property type="match status" value="1"/>
</dbReference>
<accession>A0ABW6NF17</accession>
<protein>
    <submittedName>
        <fullName evidence="6">Deoxycytidylate deaminase</fullName>
    </submittedName>
</protein>
<keyword evidence="4" id="KW-0862">Zinc</keyword>
<evidence type="ECO:0000313" key="6">
    <source>
        <dbReference type="EMBL" id="MFF0452881.1"/>
    </source>
</evidence>
<dbReference type="InterPro" id="IPR015517">
    <property type="entry name" value="dCMP_deaminase-rel"/>
</dbReference>
<evidence type="ECO:0000256" key="4">
    <source>
        <dbReference type="ARBA" id="ARBA00022833"/>
    </source>
</evidence>
<sequence>MTDPLDAEEIQVLTIESNFTVDSVHEALFVTDAAGTGLDRFDDLLSLRRRVTPNRAEYAMFAAYGAALRSAALRGGVGAALVDTDGEVVALGTAEVPAGGGGQYWDGDNDDARDFVAGADPATAARTDTVVALLSVLATRLGVTLPEPAADTAATLLREFDADQGSLGVGHGRSAAQSFESLGRVVHAEMAALLSAARTGIAVSGHTLYVTALPCRQCLRHLVCAGLERVVYFGSRLPDPPVFHRDSVTTGPDEPRRLTLLPFTGVGPGAYPLLFTRQMRTFRQSRSRSS</sequence>
<gene>
    <name evidence="6" type="ORF">ACFYTH_05875</name>
</gene>
<dbReference type="Pfam" id="PF00383">
    <property type="entry name" value="dCMP_cyt_deam_1"/>
    <property type="match status" value="1"/>
</dbReference>
<evidence type="ECO:0000313" key="7">
    <source>
        <dbReference type="Proteomes" id="UP001601521"/>
    </source>
</evidence>
<proteinExistence type="inferred from homology"/>
<name>A0ABW6NF17_9NOCA</name>
<reference evidence="6 7" key="1">
    <citation type="submission" date="2024-10" db="EMBL/GenBank/DDBJ databases">
        <title>The Natural Products Discovery Center: Release of the First 8490 Sequenced Strains for Exploring Actinobacteria Biosynthetic Diversity.</title>
        <authorList>
            <person name="Kalkreuter E."/>
            <person name="Kautsar S.A."/>
            <person name="Yang D."/>
            <person name="Bader C.D."/>
            <person name="Teijaro C.N."/>
            <person name="Fluegel L."/>
            <person name="Davis C.M."/>
            <person name="Simpson J.R."/>
            <person name="Lauterbach L."/>
            <person name="Steele A.D."/>
            <person name="Gui C."/>
            <person name="Meng S."/>
            <person name="Li G."/>
            <person name="Viehrig K."/>
            <person name="Ye F."/>
            <person name="Su P."/>
            <person name="Kiefer A.F."/>
            <person name="Nichols A."/>
            <person name="Cepeda A.J."/>
            <person name="Yan W."/>
            <person name="Fan B."/>
            <person name="Jiang Y."/>
            <person name="Adhikari A."/>
            <person name="Zheng C.-J."/>
            <person name="Schuster L."/>
            <person name="Cowan T.M."/>
            <person name="Smanski M.J."/>
            <person name="Chevrette M.G."/>
            <person name="De Carvalho L.P.S."/>
            <person name="Shen B."/>
        </authorList>
    </citation>
    <scope>NUCLEOTIDE SEQUENCE [LARGE SCALE GENOMIC DNA]</scope>
    <source>
        <strain evidence="6 7">NPDC004550</strain>
    </source>
</reference>
<keyword evidence="3" id="KW-0378">Hydrolase</keyword>
<dbReference type="Proteomes" id="UP001601521">
    <property type="component" value="Unassembled WGS sequence"/>
</dbReference>
<feature type="domain" description="CMP/dCMP-type deaminase" evidence="5">
    <location>
        <begin position="54"/>
        <end position="261"/>
    </location>
</feature>
<evidence type="ECO:0000256" key="2">
    <source>
        <dbReference type="ARBA" id="ARBA00022723"/>
    </source>
</evidence>
<evidence type="ECO:0000256" key="1">
    <source>
        <dbReference type="ARBA" id="ARBA00006576"/>
    </source>
</evidence>
<keyword evidence="7" id="KW-1185">Reference proteome</keyword>
<dbReference type="InterPro" id="IPR002125">
    <property type="entry name" value="CMP_dCMP_dom"/>
</dbReference>
<comment type="caution">
    <text evidence="6">The sequence shown here is derived from an EMBL/GenBank/DDBJ whole genome shotgun (WGS) entry which is preliminary data.</text>
</comment>
<keyword evidence="2" id="KW-0479">Metal-binding</keyword>
<comment type="similarity">
    <text evidence="1">Belongs to the cytidine and deoxycytidylate deaminase family.</text>
</comment>
<dbReference type="EMBL" id="JBIALX010000002">
    <property type="protein sequence ID" value="MFF0452881.1"/>
    <property type="molecule type" value="Genomic_DNA"/>
</dbReference>
<organism evidence="6 7">
    <name type="scientific">Nocardia africana</name>
    <dbReference type="NCBI Taxonomy" id="134964"/>
    <lineage>
        <taxon>Bacteria</taxon>
        <taxon>Bacillati</taxon>
        <taxon>Actinomycetota</taxon>
        <taxon>Actinomycetes</taxon>
        <taxon>Mycobacteriales</taxon>
        <taxon>Nocardiaceae</taxon>
        <taxon>Nocardia</taxon>
    </lineage>
</organism>
<dbReference type="InterPro" id="IPR016193">
    <property type="entry name" value="Cytidine_deaminase-like"/>
</dbReference>
<dbReference type="Gene3D" id="3.40.140.10">
    <property type="entry name" value="Cytidine Deaminase, domain 2"/>
    <property type="match status" value="1"/>
</dbReference>
<evidence type="ECO:0000259" key="5">
    <source>
        <dbReference type="PROSITE" id="PS51747"/>
    </source>
</evidence>
<dbReference type="PROSITE" id="PS00903">
    <property type="entry name" value="CYT_DCMP_DEAMINASES_1"/>
    <property type="match status" value="1"/>
</dbReference>